<keyword evidence="4" id="KW-0479">Metal-binding</keyword>
<dbReference type="GO" id="GO:0005737">
    <property type="term" value="C:cytoplasm"/>
    <property type="evidence" value="ECO:0007669"/>
    <property type="project" value="UniProtKB-SubCell"/>
</dbReference>
<evidence type="ECO:0000259" key="10">
    <source>
        <dbReference type="PROSITE" id="PS50157"/>
    </source>
</evidence>
<evidence type="ECO:0000256" key="7">
    <source>
        <dbReference type="ARBA" id="ARBA00022833"/>
    </source>
</evidence>
<evidence type="ECO:0000313" key="11">
    <source>
        <dbReference type="EMBL" id="KAJ3226863.1"/>
    </source>
</evidence>
<dbReference type="SUPFAM" id="SSF57667">
    <property type="entry name" value="beta-beta-alpha zinc fingers"/>
    <property type="match status" value="2"/>
</dbReference>
<keyword evidence="2" id="KW-0963">Cytoplasm</keyword>
<feature type="domain" description="C2H2-type" evidence="10">
    <location>
        <begin position="78"/>
        <end position="107"/>
    </location>
</feature>
<dbReference type="PROSITE" id="PS00028">
    <property type="entry name" value="ZINC_FINGER_C2H2_1"/>
    <property type="match status" value="2"/>
</dbReference>
<dbReference type="Gene3D" id="3.30.160.60">
    <property type="entry name" value="Classic Zinc Finger"/>
    <property type="match status" value="1"/>
</dbReference>
<dbReference type="InterPro" id="IPR040025">
    <property type="entry name" value="Znf622/Rei1/Reh1"/>
</dbReference>
<dbReference type="InterPro" id="IPR036236">
    <property type="entry name" value="Znf_C2H2_sf"/>
</dbReference>
<organism evidence="11 12">
    <name type="scientific">Clydaea vesicula</name>
    <dbReference type="NCBI Taxonomy" id="447962"/>
    <lineage>
        <taxon>Eukaryota</taxon>
        <taxon>Fungi</taxon>
        <taxon>Fungi incertae sedis</taxon>
        <taxon>Chytridiomycota</taxon>
        <taxon>Chytridiomycota incertae sedis</taxon>
        <taxon>Chytridiomycetes</taxon>
        <taxon>Lobulomycetales</taxon>
        <taxon>Lobulomycetaceae</taxon>
        <taxon>Clydaea</taxon>
    </lineage>
</organism>
<evidence type="ECO:0000256" key="4">
    <source>
        <dbReference type="ARBA" id="ARBA00022723"/>
    </source>
</evidence>
<dbReference type="Pfam" id="PF12756">
    <property type="entry name" value="zf-C2H2_2"/>
    <property type="match status" value="1"/>
</dbReference>
<evidence type="ECO:0000256" key="3">
    <source>
        <dbReference type="ARBA" id="ARBA00022517"/>
    </source>
</evidence>
<evidence type="ECO:0000256" key="8">
    <source>
        <dbReference type="ARBA" id="ARBA00034126"/>
    </source>
</evidence>
<gene>
    <name evidence="11" type="ORF">HK099_003975</name>
</gene>
<dbReference type="InterPro" id="IPR041661">
    <property type="entry name" value="ZN622/Rei1/Reh1_Znf-C2H2"/>
</dbReference>
<dbReference type="PANTHER" id="PTHR13182">
    <property type="entry name" value="ZINC FINGER PROTEIN 622"/>
    <property type="match status" value="1"/>
</dbReference>
<dbReference type="GO" id="GO:0003676">
    <property type="term" value="F:nucleic acid binding"/>
    <property type="evidence" value="ECO:0007669"/>
    <property type="project" value="InterPro"/>
</dbReference>
<dbReference type="Proteomes" id="UP001211065">
    <property type="component" value="Unassembled WGS sequence"/>
</dbReference>
<dbReference type="Pfam" id="PF12171">
    <property type="entry name" value="zf-C2H2_jaz"/>
    <property type="match status" value="1"/>
</dbReference>
<keyword evidence="12" id="KW-1185">Reference proteome</keyword>
<sequence>MSVDNFNSTSNSNQHLFTCLTCHVAFKDSDIQRDHYKTDWHRYNLKRKVAELDPVNEEQFNLRLASQLNQKTESKISFECQPCKKQFSSQQSLENHFISKKHKESLKKFNPDAIDEEKKPVSASVLAKRENLAENQQWRQQLREAKTEEEVQDLIDIKVQQSVKLEETDCLFCPHQSQNFKANLEHMTVSHSFFIPDLEFLVDLNGLFSHLAEKISVGNICLYCNGKGKGFHTLESVRKHMTDKGHCKIFYQDGAEQEFYDYYVFEESDSEGAEWEDEDDEVNDSSSVVTANTTRIRSKDLAEHIANSANSTELILPSGRKAGHRTYAKYWSQKLKPDITNEAILINQLAGQYKSIGYFNQNQVSMVERRQRKLQGQITNKKALSLQTRLGVKANKFQKHFRPQVVF</sequence>
<evidence type="ECO:0000313" key="12">
    <source>
        <dbReference type="Proteomes" id="UP001211065"/>
    </source>
</evidence>
<dbReference type="GO" id="GO:0008270">
    <property type="term" value="F:zinc ion binding"/>
    <property type="evidence" value="ECO:0007669"/>
    <property type="project" value="UniProtKB-KW"/>
</dbReference>
<keyword evidence="6 9" id="KW-0863">Zinc-finger</keyword>
<protein>
    <recommendedName>
        <fullName evidence="10">C2H2-type domain-containing protein</fullName>
    </recommendedName>
</protein>
<keyword evidence="5" id="KW-0677">Repeat</keyword>
<accession>A0AAD5U9Y7</accession>
<dbReference type="InterPro" id="IPR003604">
    <property type="entry name" value="Matrin/U1-like-C_Znf_C2H2"/>
</dbReference>
<reference evidence="11" key="1">
    <citation type="submission" date="2020-05" db="EMBL/GenBank/DDBJ databases">
        <title>Phylogenomic resolution of chytrid fungi.</title>
        <authorList>
            <person name="Stajich J.E."/>
            <person name="Amses K."/>
            <person name="Simmons R."/>
            <person name="Seto K."/>
            <person name="Myers J."/>
            <person name="Bonds A."/>
            <person name="Quandt C.A."/>
            <person name="Barry K."/>
            <person name="Liu P."/>
            <person name="Grigoriev I."/>
            <person name="Longcore J.E."/>
            <person name="James T.Y."/>
        </authorList>
    </citation>
    <scope>NUCLEOTIDE SEQUENCE</scope>
    <source>
        <strain evidence="11">JEL0476</strain>
    </source>
</reference>
<keyword evidence="3" id="KW-0690">Ribosome biogenesis</keyword>
<evidence type="ECO:0000256" key="5">
    <source>
        <dbReference type="ARBA" id="ARBA00022737"/>
    </source>
</evidence>
<dbReference type="SMART" id="SM00355">
    <property type="entry name" value="ZnF_C2H2"/>
    <property type="match status" value="4"/>
</dbReference>
<evidence type="ECO:0000256" key="2">
    <source>
        <dbReference type="ARBA" id="ARBA00022490"/>
    </source>
</evidence>
<dbReference type="GO" id="GO:0030687">
    <property type="term" value="C:preribosome, large subunit precursor"/>
    <property type="evidence" value="ECO:0007669"/>
    <property type="project" value="TreeGrafter"/>
</dbReference>
<dbReference type="InterPro" id="IPR013087">
    <property type="entry name" value="Znf_C2H2_type"/>
</dbReference>
<dbReference type="PANTHER" id="PTHR13182:SF8">
    <property type="entry name" value="CYTOPLASMIC 60S SUBUNIT BIOGENESIS FACTOR ZNF622"/>
    <property type="match status" value="1"/>
</dbReference>
<name>A0AAD5U9Y7_9FUNG</name>
<evidence type="ECO:0000256" key="6">
    <source>
        <dbReference type="ARBA" id="ARBA00022771"/>
    </source>
</evidence>
<evidence type="ECO:0000256" key="1">
    <source>
        <dbReference type="ARBA" id="ARBA00004496"/>
    </source>
</evidence>
<comment type="subcellular location">
    <subcellularLocation>
        <location evidence="1">Cytoplasm</location>
    </subcellularLocation>
</comment>
<dbReference type="EMBL" id="JADGJW010000027">
    <property type="protein sequence ID" value="KAJ3226863.1"/>
    <property type="molecule type" value="Genomic_DNA"/>
</dbReference>
<dbReference type="AlphaFoldDB" id="A0AAD5U9Y7"/>
<dbReference type="GO" id="GO:0042273">
    <property type="term" value="P:ribosomal large subunit biogenesis"/>
    <property type="evidence" value="ECO:0007669"/>
    <property type="project" value="UniProtKB-ARBA"/>
</dbReference>
<comment type="similarity">
    <text evidence="8">Belongs to the REI1 family.</text>
</comment>
<dbReference type="PROSITE" id="PS50157">
    <property type="entry name" value="ZINC_FINGER_C2H2_2"/>
    <property type="match status" value="1"/>
</dbReference>
<dbReference type="SMART" id="SM00451">
    <property type="entry name" value="ZnF_U1"/>
    <property type="match status" value="2"/>
</dbReference>
<proteinExistence type="inferred from homology"/>
<keyword evidence="7" id="KW-0862">Zinc</keyword>
<evidence type="ECO:0000256" key="9">
    <source>
        <dbReference type="PROSITE-ProRule" id="PRU00042"/>
    </source>
</evidence>
<comment type="caution">
    <text evidence="11">The sequence shown here is derived from an EMBL/GenBank/DDBJ whole genome shotgun (WGS) entry which is preliminary data.</text>
</comment>
<dbReference type="InterPro" id="IPR022755">
    <property type="entry name" value="Znf_C2H2_jaz"/>
</dbReference>